<protein>
    <recommendedName>
        <fullName evidence="4">Sucrase ferredoxin</fullName>
    </recommendedName>
</protein>
<comment type="caution">
    <text evidence="2">The sequence shown here is derived from an EMBL/GenBank/DDBJ whole genome shotgun (WGS) entry which is preliminary data.</text>
</comment>
<dbReference type="Pfam" id="PF06999">
    <property type="entry name" value="Suc_Fer-like"/>
    <property type="match status" value="1"/>
</dbReference>
<gene>
    <name evidence="2" type="ORF">AUCHE_05_05250</name>
</gene>
<feature type="compositionally biased region" description="Polar residues" evidence="1">
    <location>
        <begin position="1"/>
        <end position="15"/>
    </location>
</feature>
<organism evidence="2 3">
    <name type="scientific">Austwickia chelonae NBRC 105200</name>
    <dbReference type="NCBI Taxonomy" id="1184607"/>
    <lineage>
        <taxon>Bacteria</taxon>
        <taxon>Bacillati</taxon>
        <taxon>Actinomycetota</taxon>
        <taxon>Actinomycetes</taxon>
        <taxon>Micrococcales</taxon>
        <taxon>Dermatophilaceae</taxon>
        <taxon>Austwickia</taxon>
    </lineage>
</organism>
<dbReference type="EMBL" id="BAGZ01000005">
    <property type="protein sequence ID" value="GAB77611.1"/>
    <property type="molecule type" value="Genomic_DNA"/>
</dbReference>
<evidence type="ECO:0008006" key="4">
    <source>
        <dbReference type="Google" id="ProtNLM"/>
    </source>
</evidence>
<dbReference type="AlphaFoldDB" id="K6ULW9"/>
<keyword evidence="3" id="KW-1185">Reference proteome</keyword>
<proteinExistence type="predicted"/>
<name>K6ULW9_9MICO</name>
<evidence type="ECO:0000313" key="3">
    <source>
        <dbReference type="Proteomes" id="UP000008495"/>
    </source>
</evidence>
<dbReference type="InterPro" id="IPR036249">
    <property type="entry name" value="Thioredoxin-like_sf"/>
</dbReference>
<dbReference type="STRING" id="100225.SAMN05421595_1449"/>
<dbReference type="Proteomes" id="UP000008495">
    <property type="component" value="Unassembled WGS sequence"/>
</dbReference>
<accession>K6ULW9</accession>
<evidence type="ECO:0000256" key="1">
    <source>
        <dbReference type="SAM" id="MobiDB-lite"/>
    </source>
</evidence>
<dbReference type="eggNOG" id="COG4759">
    <property type="taxonomic scope" value="Bacteria"/>
</dbReference>
<sequence length="345" mass="36652">MARVSETSQISSETPDQVPWCSQEWDGSEAPVWGTASPATFWLAVEQPGPWGAKALTESRLDPRVGAALQQDTVEAGGRTLLIRAVGDHRTDNSGAPRRVYLAGGAHQGKPWLLQGLFVDPSVLIHLPWEKIAAGDAEAARQILPELSYCRTPVLLICTNGKRDLCCAVRGRKIAAYAAGQRGHLVWECTHTGGHRFAPTGLVLPSGATFARLSTELAVSVVDAAQYGRLPEEALGERHLRGMSHLSGPAQAADAAVRASVRELRPPALQVTALPDDVSPRNLSDDAELSLHRVTHDDGRSWLAAVTALTRPGPAVSCGGAGVPSTSYKVELTEEIPGGGMSSHR</sequence>
<dbReference type="SUPFAM" id="SSF52833">
    <property type="entry name" value="Thioredoxin-like"/>
    <property type="match status" value="1"/>
</dbReference>
<dbReference type="InterPro" id="IPR009737">
    <property type="entry name" value="Aim32/Apd1-like"/>
</dbReference>
<feature type="region of interest" description="Disordered" evidence="1">
    <location>
        <begin position="1"/>
        <end position="27"/>
    </location>
</feature>
<evidence type="ECO:0000313" key="2">
    <source>
        <dbReference type="EMBL" id="GAB77611.1"/>
    </source>
</evidence>
<reference evidence="2 3" key="1">
    <citation type="submission" date="2012-08" db="EMBL/GenBank/DDBJ databases">
        <title>Whole genome shotgun sequence of Austwickia chelonae NBRC 105200.</title>
        <authorList>
            <person name="Yoshida I."/>
            <person name="Hosoyama A."/>
            <person name="Tsuchikane K."/>
            <person name="Katsumata H."/>
            <person name="Ando Y."/>
            <person name="Ohji S."/>
            <person name="Hamada M."/>
            <person name="Tamura T."/>
            <person name="Yamazoe A."/>
            <person name="Yamazaki S."/>
            <person name="Fujita N."/>
        </authorList>
    </citation>
    <scope>NUCLEOTIDE SEQUENCE [LARGE SCALE GENOMIC DNA]</scope>
    <source>
        <strain evidence="2 3">NBRC 105200</strain>
    </source>
</reference>